<feature type="transmembrane region" description="Helical" evidence="9">
    <location>
        <begin position="274"/>
        <end position="292"/>
    </location>
</feature>
<feature type="transmembrane region" description="Helical" evidence="9">
    <location>
        <begin position="245"/>
        <end position="267"/>
    </location>
</feature>
<evidence type="ECO:0000256" key="9">
    <source>
        <dbReference type="SAM" id="Phobius"/>
    </source>
</evidence>
<dbReference type="Gene3D" id="1.20.1250.20">
    <property type="entry name" value="MFS general substrate transporter like domains"/>
    <property type="match status" value="2"/>
</dbReference>
<dbReference type="CDD" id="cd17471">
    <property type="entry name" value="MFS_Set"/>
    <property type="match status" value="1"/>
</dbReference>
<dbReference type="STRING" id="357804.Ping_2547"/>
<dbReference type="eggNOG" id="COG2814">
    <property type="taxonomic scope" value="Bacteria"/>
</dbReference>
<feature type="transmembrane region" description="Helical" evidence="9">
    <location>
        <begin position="73"/>
        <end position="91"/>
    </location>
</feature>
<dbReference type="Proteomes" id="UP000000639">
    <property type="component" value="Chromosome"/>
</dbReference>
<feature type="transmembrane region" description="Helical" evidence="9">
    <location>
        <begin position="169"/>
        <end position="188"/>
    </location>
</feature>
<feature type="transmembrane region" description="Helical" evidence="9">
    <location>
        <begin position="7"/>
        <end position="28"/>
    </location>
</feature>
<proteinExistence type="inferred from homology"/>
<gene>
    <name evidence="11" type="ordered locus">Ping_2547</name>
</gene>
<dbReference type="RefSeq" id="WP_011770828.1">
    <property type="nucleotide sequence ID" value="NC_008709.1"/>
</dbReference>
<keyword evidence="4" id="KW-1003">Cell membrane</keyword>
<evidence type="ECO:0000313" key="11">
    <source>
        <dbReference type="EMBL" id="ABM04268.1"/>
    </source>
</evidence>
<dbReference type="PANTHER" id="PTHR23535:SF2">
    <property type="entry name" value="SUGAR EFFLUX TRANSPORTER A-RELATED"/>
    <property type="match status" value="1"/>
</dbReference>
<dbReference type="KEGG" id="pin:Ping_2547"/>
<feature type="transmembrane region" description="Helical" evidence="9">
    <location>
        <begin position="97"/>
        <end position="117"/>
    </location>
</feature>
<dbReference type="OrthoDB" id="7337792at2"/>
<dbReference type="GO" id="GO:0022857">
    <property type="term" value="F:transmembrane transporter activity"/>
    <property type="evidence" value="ECO:0007669"/>
    <property type="project" value="InterPro"/>
</dbReference>
<evidence type="ECO:0000256" key="4">
    <source>
        <dbReference type="ARBA" id="ARBA00022475"/>
    </source>
</evidence>
<evidence type="ECO:0000256" key="5">
    <source>
        <dbReference type="ARBA" id="ARBA00022597"/>
    </source>
</evidence>
<dbReference type="InterPro" id="IPR036259">
    <property type="entry name" value="MFS_trans_sf"/>
</dbReference>
<feature type="transmembrane region" description="Helical" evidence="9">
    <location>
        <begin position="40"/>
        <end position="61"/>
    </location>
</feature>
<reference evidence="11 12" key="1">
    <citation type="submission" date="2007-01" db="EMBL/GenBank/DDBJ databases">
        <title>Complete sequence of Psychromonas ingrahamii 37.</title>
        <authorList>
            <consortium name="US DOE Joint Genome Institute"/>
            <person name="Copeland A."/>
            <person name="Lucas S."/>
            <person name="Lapidus A."/>
            <person name="Barry K."/>
            <person name="Detter J.C."/>
            <person name="Glavina del Rio T."/>
            <person name="Hammon N."/>
            <person name="Israni S."/>
            <person name="Dalin E."/>
            <person name="Tice H."/>
            <person name="Pitluck S."/>
            <person name="Thompson L.S."/>
            <person name="Brettin T."/>
            <person name="Bruce D."/>
            <person name="Han C."/>
            <person name="Tapia R."/>
            <person name="Schmutz J."/>
            <person name="Larimer F."/>
            <person name="Land M."/>
            <person name="Hauser L."/>
            <person name="Kyrpides N."/>
            <person name="Ivanova N."/>
            <person name="Staley J."/>
            <person name="Richardson P."/>
        </authorList>
    </citation>
    <scope>NUCLEOTIDE SEQUENCE [LARGE SCALE GENOMIC DNA]</scope>
    <source>
        <strain evidence="11 12">37</strain>
    </source>
</reference>
<evidence type="ECO:0000259" key="10">
    <source>
        <dbReference type="PROSITE" id="PS50850"/>
    </source>
</evidence>
<keyword evidence="7 9" id="KW-1133">Transmembrane helix</keyword>
<keyword evidence="8 9" id="KW-0472">Membrane</keyword>
<keyword evidence="5" id="KW-0762">Sugar transport</keyword>
<dbReference type="AlphaFoldDB" id="A1SXQ3"/>
<accession>A1SXQ3</accession>
<protein>
    <submittedName>
        <fullName evidence="11">Transporter major facilitator superfamily MFS_1</fullName>
    </submittedName>
</protein>
<evidence type="ECO:0000256" key="3">
    <source>
        <dbReference type="ARBA" id="ARBA00022448"/>
    </source>
</evidence>
<dbReference type="SUPFAM" id="SSF103473">
    <property type="entry name" value="MFS general substrate transporter"/>
    <property type="match status" value="1"/>
</dbReference>
<dbReference type="GO" id="GO:0005886">
    <property type="term" value="C:plasma membrane"/>
    <property type="evidence" value="ECO:0007669"/>
    <property type="project" value="UniProtKB-SubCell"/>
</dbReference>
<evidence type="ECO:0000256" key="8">
    <source>
        <dbReference type="ARBA" id="ARBA00023136"/>
    </source>
</evidence>
<organism evidence="11 12">
    <name type="scientific">Psychromonas ingrahamii (strain DSM 17664 / CCUG 51855 / 37)</name>
    <dbReference type="NCBI Taxonomy" id="357804"/>
    <lineage>
        <taxon>Bacteria</taxon>
        <taxon>Pseudomonadati</taxon>
        <taxon>Pseudomonadota</taxon>
        <taxon>Gammaproteobacteria</taxon>
        <taxon>Alteromonadales</taxon>
        <taxon>Psychromonadaceae</taxon>
        <taxon>Psychromonas</taxon>
    </lineage>
</organism>
<dbReference type="InterPro" id="IPR011701">
    <property type="entry name" value="MFS"/>
</dbReference>
<feature type="transmembrane region" description="Helical" evidence="9">
    <location>
        <begin position="138"/>
        <end position="157"/>
    </location>
</feature>
<name>A1SXQ3_PSYIN</name>
<dbReference type="Pfam" id="PF07690">
    <property type="entry name" value="MFS_1"/>
    <property type="match status" value="1"/>
</dbReference>
<dbReference type="EMBL" id="CP000510">
    <property type="protein sequence ID" value="ABM04268.1"/>
    <property type="molecule type" value="Genomic_DNA"/>
</dbReference>
<evidence type="ECO:0000313" key="12">
    <source>
        <dbReference type="Proteomes" id="UP000000639"/>
    </source>
</evidence>
<feature type="transmembrane region" description="Helical" evidence="9">
    <location>
        <begin position="332"/>
        <end position="353"/>
    </location>
</feature>
<keyword evidence="6 9" id="KW-0812">Transmembrane</keyword>
<comment type="subcellular location">
    <subcellularLocation>
        <location evidence="1">Cell membrane</location>
        <topology evidence="1">Multi-pass membrane protein</topology>
    </subcellularLocation>
</comment>
<sequence length="402" mass="44414">MFFSKQSITYLLTCFFIGLSTAFIYPLLSLYLIEEVHATPISMGILITCMVLSGVLVSQYIAKKSDQGLSRKYIILAGQVGFIITTIFLAMSQHYYTLLFAVVFFMPFSAACLPQIFSMGRHFADKQLADKATVFMTMMRATMSMSWVIGPPVAFLINDAFGFKQTFLLAGFFAVVVLIIVCVGISNVQIEKVKSAPKNVNWSKISGVLFFLICIFFIFTANNMYITSISLYITQALDFDSKWVGYLMGTAAFVEIPIMLGAGYLAPRFGATRLINIAIISGLLFFAGLLVAEQLWQFILLQLFNGVFIGINASLGMLVVQDMMKKQIGLASTLFNNSLLLSVLLSSLLVGGIAQYFSYYAVFVVSALFCLIALFFMRLAERQCLSVKPEGLTPEGLKAGTM</sequence>
<dbReference type="PROSITE" id="PS50850">
    <property type="entry name" value="MFS"/>
    <property type="match status" value="1"/>
</dbReference>
<comment type="similarity">
    <text evidence="2">Belongs to the major facilitator superfamily. Set transporter family.</text>
</comment>
<evidence type="ECO:0000256" key="2">
    <source>
        <dbReference type="ARBA" id="ARBA00006523"/>
    </source>
</evidence>
<evidence type="ECO:0000256" key="7">
    <source>
        <dbReference type="ARBA" id="ARBA00022989"/>
    </source>
</evidence>
<keyword evidence="3" id="KW-0813">Transport</keyword>
<evidence type="ECO:0000256" key="6">
    <source>
        <dbReference type="ARBA" id="ARBA00022692"/>
    </source>
</evidence>
<feature type="domain" description="Major facilitator superfamily (MFS) profile" evidence="10">
    <location>
        <begin position="208"/>
        <end position="402"/>
    </location>
</feature>
<keyword evidence="12" id="KW-1185">Reference proteome</keyword>
<dbReference type="InterPro" id="IPR020846">
    <property type="entry name" value="MFS_dom"/>
</dbReference>
<feature type="transmembrane region" description="Helical" evidence="9">
    <location>
        <begin position="208"/>
        <end position="233"/>
    </location>
</feature>
<dbReference type="HOGENOM" id="CLU_055598_3_0_6"/>
<dbReference type="PANTHER" id="PTHR23535">
    <property type="entry name" value="SUGAR EFFLUX TRANSPORTER A-RELATED"/>
    <property type="match status" value="1"/>
</dbReference>
<feature type="transmembrane region" description="Helical" evidence="9">
    <location>
        <begin position="359"/>
        <end position="380"/>
    </location>
</feature>
<evidence type="ECO:0000256" key="1">
    <source>
        <dbReference type="ARBA" id="ARBA00004651"/>
    </source>
</evidence>
<feature type="transmembrane region" description="Helical" evidence="9">
    <location>
        <begin position="298"/>
        <end position="320"/>
    </location>
</feature>